<keyword evidence="5" id="KW-1185">Reference proteome</keyword>
<dbReference type="GO" id="GO:0016829">
    <property type="term" value="F:lyase activity"/>
    <property type="evidence" value="ECO:0007669"/>
    <property type="project" value="UniProtKB-KW"/>
</dbReference>
<dbReference type="InterPro" id="IPR032710">
    <property type="entry name" value="NTF2-like_dom_sf"/>
</dbReference>
<sequence length="187" mass="21209">MGSTGTEVSFSDYLACSELTFEWADSYDTKNWSRLANILAPTVKVKMAHYCWAGTCDENPGKVLTGRKIHYASVNDFKDDQLPAADFVKMVAAPEFLGDPLIHTQHLMGASKYRQITPDLIEGYHQIRAAHQRYTGPGLEEIEAKGHGHAVITLTYKKVDGEWKWGGITTDIRWNEYEFEKIFKFTL</sequence>
<reference evidence="4" key="2">
    <citation type="submission" date="2023-01" db="EMBL/GenBank/DDBJ databases">
        <authorList>
            <person name="Petersen C."/>
        </authorList>
    </citation>
    <scope>NUCLEOTIDE SEQUENCE</scope>
    <source>
        <strain evidence="4">IBT 17514</strain>
    </source>
</reference>
<organism evidence="4 5">
    <name type="scientific">Penicillium malachiteum</name>
    <dbReference type="NCBI Taxonomy" id="1324776"/>
    <lineage>
        <taxon>Eukaryota</taxon>
        <taxon>Fungi</taxon>
        <taxon>Dikarya</taxon>
        <taxon>Ascomycota</taxon>
        <taxon>Pezizomycotina</taxon>
        <taxon>Eurotiomycetes</taxon>
        <taxon>Eurotiomycetidae</taxon>
        <taxon>Eurotiales</taxon>
        <taxon>Aspergillaceae</taxon>
        <taxon>Penicillium</taxon>
    </lineage>
</organism>
<protein>
    <recommendedName>
        <fullName evidence="3">Scytalone dehydratase-like domain-containing protein</fullName>
    </recommendedName>
</protein>
<evidence type="ECO:0000256" key="2">
    <source>
        <dbReference type="ARBA" id="ARBA00023239"/>
    </source>
</evidence>
<dbReference type="Proteomes" id="UP001215712">
    <property type="component" value="Unassembled WGS sequence"/>
</dbReference>
<evidence type="ECO:0000313" key="4">
    <source>
        <dbReference type="EMBL" id="KAJ5738860.1"/>
    </source>
</evidence>
<feature type="domain" description="Scytalone dehydratase-like" evidence="3">
    <location>
        <begin position="7"/>
        <end position="48"/>
    </location>
</feature>
<feature type="domain" description="Scytalone dehydratase-like" evidence="3">
    <location>
        <begin position="68"/>
        <end position="184"/>
    </location>
</feature>
<gene>
    <name evidence="4" type="ORF">N7493_002015</name>
</gene>
<proteinExistence type="inferred from homology"/>
<comment type="caution">
    <text evidence="4">The sequence shown here is derived from an EMBL/GenBank/DDBJ whole genome shotgun (WGS) entry which is preliminary data.</text>
</comment>
<dbReference type="SUPFAM" id="SSF54427">
    <property type="entry name" value="NTF2-like"/>
    <property type="match status" value="1"/>
</dbReference>
<evidence type="ECO:0000313" key="5">
    <source>
        <dbReference type="Proteomes" id="UP001215712"/>
    </source>
</evidence>
<name>A0AAD6HWA4_9EURO</name>
<dbReference type="AlphaFoldDB" id="A0AAD6HWA4"/>
<dbReference type="InterPro" id="IPR049884">
    <property type="entry name" value="Scytalone_dh"/>
</dbReference>
<dbReference type="EMBL" id="JAQJAN010000002">
    <property type="protein sequence ID" value="KAJ5738860.1"/>
    <property type="molecule type" value="Genomic_DNA"/>
</dbReference>
<comment type="similarity">
    <text evidence="1">Belongs to the scytalone dehydratase family.</text>
</comment>
<dbReference type="Pfam" id="PF02982">
    <property type="entry name" value="Scytalone_dh"/>
    <property type="match status" value="2"/>
</dbReference>
<evidence type="ECO:0000256" key="1">
    <source>
        <dbReference type="ARBA" id="ARBA00008584"/>
    </source>
</evidence>
<reference evidence="4" key="1">
    <citation type="journal article" date="2023" name="IMA Fungus">
        <title>Comparative genomic study of the Penicillium genus elucidates a diverse pangenome and 15 lateral gene transfer events.</title>
        <authorList>
            <person name="Petersen C."/>
            <person name="Sorensen T."/>
            <person name="Nielsen M.R."/>
            <person name="Sondergaard T.E."/>
            <person name="Sorensen J.L."/>
            <person name="Fitzpatrick D.A."/>
            <person name="Frisvad J.C."/>
            <person name="Nielsen K.L."/>
        </authorList>
    </citation>
    <scope>NUCLEOTIDE SEQUENCE</scope>
    <source>
        <strain evidence="4">IBT 17514</strain>
    </source>
</reference>
<dbReference type="Gene3D" id="3.10.450.50">
    <property type="match status" value="1"/>
</dbReference>
<keyword evidence="2" id="KW-0456">Lyase</keyword>
<accession>A0AAD6HWA4</accession>
<evidence type="ECO:0000259" key="3">
    <source>
        <dbReference type="Pfam" id="PF02982"/>
    </source>
</evidence>